<keyword evidence="7" id="KW-1185">Reference proteome</keyword>
<accession>A0A5N5SLE8</accession>
<dbReference type="OrthoDB" id="6270329at2759"/>
<dbReference type="PROSITE" id="PS00518">
    <property type="entry name" value="ZF_RING_1"/>
    <property type="match status" value="1"/>
</dbReference>
<dbReference type="SMART" id="SM00184">
    <property type="entry name" value="RING"/>
    <property type="match status" value="1"/>
</dbReference>
<comment type="caution">
    <text evidence="6">The sequence shown here is derived from an EMBL/GenBank/DDBJ whole genome shotgun (WGS) entry which is preliminary data.</text>
</comment>
<keyword evidence="2 4" id="KW-0863">Zinc-finger</keyword>
<dbReference type="InterPro" id="IPR001841">
    <property type="entry name" value="Znf_RING"/>
</dbReference>
<evidence type="ECO:0000256" key="2">
    <source>
        <dbReference type="ARBA" id="ARBA00022771"/>
    </source>
</evidence>
<proteinExistence type="predicted"/>
<evidence type="ECO:0000313" key="7">
    <source>
        <dbReference type="Proteomes" id="UP000326759"/>
    </source>
</evidence>
<evidence type="ECO:0000259" key="5">
    <source>
        <dbReference type="PROSITE" id="PS50089"/>
    </source>
</evidence>
<sequence>MNSMRGLRVDQFCSLCSEEYDSEKCIPKVLNCGHTFCLNCISELVIFIEACPTCNESVVEPISNFPTNLALIEVEDPEKTLEDLELKWKKLGEFIKEERQRFNKVFEIMKNSKETLNSCLETVNELDDLQVEDPCELYNKVKEVENKIRDVEFTLYSCYKPYFKADFSLKSIPDKEDFVNKIIVEILRGKRVYAFNSEWYNDDVFWAKLSYDDGKLFIHSATSDLPKMPSLFVPHTDLKNCLNLKNFRTFIDIAGNQLVCNTITSSPLSYNFLKFCSGEDGKSFKGLTCEIKHISDKHQDVISFKIDKLNYNADQGYDVLDSLPTKIEFNSENKLQIKMWKDKCEIIKNLELSCSEESESDGVVVASATTSAESFDHLSTEGGTCVEDCGLIILLASEQ</sequence>
<evidence type="ECO:0000256" key="1">
    <source>
        <dbReference type="ARBA" id="ARBA00022723"/>
    </source>
</evidence>
<dbReference type="InterPro" id="IPR051435">
    <property type="entry name" value="RING_finger_E3_ubiq-ligases"/>
</dbReference>
<evidence type="ECO:0000256" key="4">
    <source>
        <dbReference type="PROSITE-ProRule" id="PRU00175"/>
    </source>
</evidence>
<dbReference type="InterPro" id="IPR027370">
    <property type="entry name" value="Znf-RING_euk"/>
</dbReference>
<keyword evidence="1" id="KW-0479">Metal-binding</keyword>
<gene>
    <name evidence="6" type="ORF">Anas_08628</name>
</gene>
<dbReference type="GO" id="GO:0061630">
    <property type="term" value="F:ubiquitin protein ligase activity"/>
    <property type="evidence" value="ECO:0007669"/>
    <property type="project" value="TreeGrafter"/>
</dbReference>
<name>A0A5N5SLE8_9CRUS</name>
<dbReference type="Gene3D" id="3.30.40.10">
    <property type="entry name" value="Zinc/RING finger domain, C3HC4 (zinc finger)"/>
    <property type="match status" value="1"/>
</dbReference>
<dbReference type="Proteomes" id="UP000326759">
    <property type="component" value="Unassembled WGS sequence"/>
</dbReference>
<dbReference type="InterPro" id="IPR017907">
    <property type="entry name" value="Znf_RING_CS"/>
</dbReference>
<dbReference type="PROSITE" id="PS50089">
    <property type="entry name" value="ZF_RING_2"/>
    <property type="match status" value="1"/>
</dbReference>
<feature type="domain" description="RING-type" evidence="5">
    <location>
        <begin position="13"/>
        <end position="55"/>
    </location>
</feature>
<dbReference type="AlphaFoldDB" id="A0A5N5SLE8"/>
<evidence type="ECO:0000313" key="6">
    <source>
        <dbReference type="EMBL" id="KAB7494528.1"/>
    </source>
</evidence>
<dbReference type="SUPFAM" id="SSF57850">
    <property type="entry name" value="RING/U-box"/>
    <property type="match status" value="1"/>
</dbReference>
<dbReference type="InterPro" id="IPR013083">
    <property type="entry name" value="Znf_RING/FYVE/PHD"/>
</dbReference>
<reference evidence="6 7" key="1">
    <citation type="journal article" date="2019" name="PLoS Biol.">
        <title>Sex chromosomes control vertical transmission of feminizing Wolbachia symbionts in an isopod.</title>
        <authorList>
            <person name="Becking T."/>
            <person name="Chebbi M.A."/>
            <person name="Giraud I."/>
            <person name="Moumen B."/>
            <person name="Laverre T."/>
            <person name="Caubet Y."/>
            <person name="Peccoud J."/>
            <person name="Gilbert C."/>
            <person name="Cordaux R."/>
        </authorList>
    </citation>
    <scope>NUCLEOTIDE SEQUENCE [LARGE SCALE GENOMIC DNA]</scope>
    <source>
        <strain evidence="6">ANa2</strain>
        <tissue evidence="6">Whole body excluding digestive tract and cuticle</tissue>
    </source>
</reference>
<evidence type="ECO:0000256" key="3">
    <source>
        <dbReference type="ARBA" id="ARBA00022833"/>
    </source>
</evidence>
<keyword evidence="3" id="KW-0862">Zinc</keyword>
<dbReference type="GO" id="GO:0016567">
    <property type="term" value="P:protein ubiquitination"/>
    <property type="evidence" value="ECO:0007669"/>
    <property type="project" value="TreeGrafter"/>
</dbReference>
<dbReference type="EMBL" id="SEYY01023949">
    <property type="protein sequence ID" value="KAB7494528.1"/>
    <property type="molecule type" value="Genomic_DNA"/>
</dbReference>
<dbReference type="Pfam" id="PF13445">
    <property type="entry name" value="zf-RING_UBOX"/>
    <property type="match status" value="1"/>
</dbReference>
<dbReference type="PANTHER" id="PTHR22791:SF6">
    <property type="entry name" value="RING-TYPE DOMAIN-CONTAINING PROTEIN"/>
    <property type="match status" value="1"/>
</dbReference>
<dbReference type="GO" id="GO:0008270">
    <property type="term" value="F:zinc ion binding"/>
    <property type="evidence" value="ECO:0007669"/>
    <property type="project" value="UniProtKB-KW"/>
</dbReference>
<protein>
    <recommendedName>
        <fullName evidence="5">RING-type domain-containing protein</fullName>
    </recommendedName>
</protein>
<dbReference type="PANTHER" id="PTHR22791">
    <property type="entry name" value="RING-TYPE DOMAIN-CONTAINING PROTEIN"/>
    <property type="match status" value="1"/>
</dbReference>
<organism evidence="6 7">
    <name type="scientific">Armadillidium nasatum</name>
    <dbReference type="NCBI Taxonomy" id="96803"/>
    <lineage>
        <taxon>Eukaryota</taxon>
        <taxon>Metazoa</taxon>
        <taxon>Ecdysozoa</taxon>
        <taxon>Arthropoda</taxon>
        <taxon>Crustacea</taxon>
        <taxon>Multicrustacea</taxon>
        <taxon>Malacostraca</taxon>
        <taxon>Eumalacostraca</taxon>
        <taxon>Peracarida</taxon>
        <taxon>Isopoda</taxon>
        <taxon>Oniscidea</taxon>
        <taxon>Crinocheta</taxon>
        <taxon>Armadillidiidae</taxon>
        <taxon>Armadillidium</taxon>
    </lineage>
</organism>